<dbReference type="RefSeq" id="WP_262565762.1">
    <property type="nucleotide sequence ID" value="NZ_JAPFCC010000001.1"/>
</dbReference>
<gene>
    <name evidence="3" type="ORF">NX722_26130</name>
</gene>
<evidence type="ECO:0000313" key="4">
    <source>
        <dbReference type="Proteomes" id="UP001209854"/>
    </source>
</evidence>
<feature type="domain" description="Tc1-like transposase DDE" evidence="1">
    <location>
        <begin position="172"/>
        <end position="312"/>
    </location>
</feature>
<dbReference type="InterPro" id="IPR047655">
    <property type="entry name" value="Transpos_IS630-like"/>
</dbReference>
<comment type="caution">
    <text evidence="3">The sequence shown here is derived from an EMBL/GenBank/DDBJ whole genome shotgun (WGS) entry which is preliminary data.</text>
</comment>
<proteinExistence type="predicted"/>
<keyword evidence="4" id="KW-1185">Reference proteome</keyword>
<feature type="domain" description="Winged helix-turn helix" evidence="2">
    <location>
        <begin position="107"/>
        <end position="156"/>
    </location>
</feature>
<dbReference type="PANTHER" id="PTHR46564:SF1">
    <property type="entry name" value="TRANSPOSASE"/>
    <property type="match status" value="1"/>
</dbReference>
<organism evidence="3 4">
    <name type="scientific">Endozoicomonas gorgoniicola</name>
    <dbReference type="NCBI Taxonomy" id="1234144"/>
    <lineage>
        <taxon>Bacteria</taxon>
        <taxon>Pseudomonadati</taxon>
        <taxon>Pseudomonadota</taxon>
        <taxon>Gammaproteobacteria</taxon>
        <taxon>Oceanospirillales</taxon>
        <taxon>Endozoicomonadaceae</taxon>
        <taxon>Endozoicomonas</taxon>
    </lineage>
</organism>
<dbReference type="InterPro" id="IPR038717">
    <property type="entry name" value="Tc1-like_DDE_dom"/>
</dbReference>
<dbReference type="Pfam" id="PF13358">
    <property type="entry name" value="DDE_3"/>
    <property type="match status" value="1"/>
</dbReference>
<accession>A0ABT3N335</accession>
<evidence type="ECO:0000259" key="1">
    <source>
        <dbReference type="Pfam" id="PF13358"/>
    </source>
</evidence>
<evidence type="ECO:0000259" key="2">
    <source>
        <dbReference type="Pfam" id="PF13592"/>
    </source>
</evidence>
<dbReference type="InterPro" id="IPR025959">
    <property type="entry name" value="Winged_HTH_dom"/>
</dbReference>
<sequence>MKTVLPITDGAIRETLQIARSHDPTPYVRERAHAVLLSSRGFPMAQIADIFEVQYQTVSRWLDDWEDYGIRGLYKTHDGGKKPIYNSEEELRIKELVAKEPRRISYVQSKIEEETGKSASKTTIGRIIKKLGMVYKRLRKSCKHKRDEEQFQRSKAALKDAQEAEDKGLINLFYFDESGFSQEPCVPYGWQEKGKQLRIPSVKSKRINVLGFMNRSCELFYYPVIGSVDSKTVIDIFDYFAYQMTAPEYGGDDRYTVVIIDNASIHTSKAFRARIDDWILEKKMIVLFLPTYSPELNLIEILWDKAKYEWIDILSIVNFRGFEKEVKRVFDGVGQEYMISYA</sequence>
<dbReference type="PANTHER" id="PTHR46564">
    <property type="entry name" value="TRANSPOSASE"/>
    <property type="match status" value="1"/>
</dbReference>
<dbReference type="NCBIfam" id="NF033545">
    <property type="entry name" value="transpos_IS630"/>
    <property type="match status" value="1"/>
</dbReference>
<dbReference type="InterPro" id="IPR009057">
    <property type="entry name" value="Homeodomain-like_sf"/>
</dbReference>
<dbReference type="InterPro" id="IPR036397">
    <property type="entry name" value="RNaseH_sf"/>
</dbReference>
<evidence type="ECO:0000313" key="3">
    <source>
        <dbReference type="EMBL" id="MCW7556043.1"/>
    </source>
</evidence>
<reference evidence="3 4" key="1">
    <citation type="submission" date="2022-10" db="EMBL/GenBank/DDBJ databases">
        <title>High-quality genome sequences of two octocoral-associated bacteria, Endozoicomonas euniceicola EF212 and Endozoicomonas gorgoniicola PS125.</title>
        <authorList>
            <person name="Chiou Y.-J."/>
            <person name="Chen Y.-H."/>
        </authorList>
    </citation>
    <scope>NUCLEOTIDE SEQUENCE [LARGE SCALE GENOMIC DNA]</scope>
    <source>
        <strain evidence="3 4">PS125</strain>
    </source>
</reference>
<dbReference type="Gene3D" id="3.30.420.10">
    <property type="entry name" value="Ribonuclease H-like superfamily/Ribonuclease H"/>
    <property type="match status" value="1"/>
</dbReference>
<dbReference type="Proteomes" id="UP001209854">
    <property type="component" value="Unassembled WGS sequence"/>
</dbReference>
<dbReference type="Pfam" id="PF13384">
    <property type="entry name" value="HTH_23"/>
    <property type="match status" value="1"/>
</dbReference>
<protein>
    <submittedName>
        <fullName evidence="3">IS630 family transposase</fullName>
    </submittedName>
</protein>
<dbReference type="SUPFAM" id="SSF46689">
    <property type="entry name" value="Homeodomain-like"/>
    <property type="match status" value="1"/>
</dbReference>
<name>A0ABT3N335_9GAMM</name>
<dbReference type="Pfam" id="PF13592">
    <property type="entry name" value="HTH_33"/>
    <property type="match status" value="1"/>
</dbReference>
<dbReference type="EMBL" id="JAPFCC010000001">
    <property type="protein sequence ID" value="MCW7556043.1"/>
    <property type="molecule type" value="Genomic_DNA"/>
</dbReference>